<dbReference type="EMBL" id="JBHSLD010000009">
    <property type="protein sequence ID" value="MFC5381100.1"/>
    <property type="molecule type" value="Genomic_DNA"/>
</dbReference>
<dbReference type="SUPFAM" id="SSF53850">
    <property type="entry name" value="Periplasmic binding protein-like II"/>
    <property type="match status" value="1"/>
</dbReference>
<dbReference type="PANTHER" id="PTHR43649:SF29">
    <property type="entry name" value="OSMOPROTECTIVE COMPOUNDS-BINDING PROTEIN GGTB"/>
    <property type="match status" value="1"/>
</dbReference>
<dbReference type="Pfam" id="PF13416">
    <property type="entry name" value="SBP_bac_8"/>
    <property type="match status" value="1"/>
</dbReference>
<protein>
    <submittedName>
        <fullName evidence="4">ABC transporter substrate-binding protein</fullName>
    </submittedName>
</protein>
<evidence type="ECO:0000313" key="4">
    <source>
        <dbReference type="EMBL" id="MFC5381100.1"/>
    </source>
</evidence>
<evidence type="ECO:0000256" key="2">
    <source>
        <dbReference type="ARBA" id="ARBA00022448"/>
    </source>
</evidence>
<evidence type="ECO:0000256" key="3">
    <source>
        <dbReference type="SAM" id="SignalP"/>
    </source>
</evidence>
<dbReference type="PROSITE" id="PS51257">
    <property type="entry name" value="PROKAR_LIPOPROTEIN"/>
    <property type="match status" value="1"/>
</dbReference>
<evidence type="ECO:0000313" key="5">
    <source>
        <dbReference type="Proteomes" id="UP001596122"/>
    </source>
</evidence>
<proteinExistence type="inferred from homology"/>
<name>A0ABW0GMD2_9MICO</name>
<dbReference type="Proteomes" id="UP001596122">
    <property type="component" value="Unassembled WGS sequence"/>
</dbReference>
<keyword evidence="2" id="KW-0813">Transport</keyword>
<evidence type="ECO:0000256" key="1">
    <source>
        <dbReference type="ARBA" id="ARBA00008520"/>
    </source>
</evidence>
<keyword evidence="3" id="KW-0732">Signal</keyword>
<dbReference type="InterPro" id="IPR050490">
    <property type="entry name" value="Bact_solute-bd_prot1"/>
</dbReference>
<comment type="caution">
    <text evidence="4">The sequence shown here is derived from an EMBL/GenBank/DDBJ whole genome shotgun (WGS) entry which is preliminary data.</text>
</comment>
<reference evidence="5" key="1">
    <citation type="journal article" date="2019" name="Int. J. Syst. Evol. Microbiol.">
        <title>The Global Catalogue of Microorganisms (GCM) 10K type strain sequencing project: providing services to taxonomists for standard genome sequencing and annotation.</title>
        <authorList>
            <consortium name="The Broad Institute Genomics Platform"/>
            <consortium name="The Broad Institute Genome Sequencing Center for Infectious Disease"/>
            <person name="Wu L."/>
            <person name="Ma J."/>
        </authorList>
    </citation>
    <scope>NUCLEOTIDE SEQUENCE [LARGE SCALE GENOMIC DNA]</scope>
    <source>
        <strain evidence="5">CCUG 43114</strain>
    </source>
</reference>
<dbReference type="InterPro" id="IPR006059">
    <property type="entry name" value="SBP"/>
</dbReference>
<dbReference type="Gene3D" id="3.40.190.10">
    <property type="entry name" value="Periplasmic binding protein-like II"/>
    <property type="match status" value="2"/>
</dbReference>
<sequence>MRIRLTKRAAAVAGTGVAVSMLLAACGADAIEDQSAGGDASAGGGDAAAGDLPEIDCAPYEEFGDLSGTSVSWYTPVRAPDDADYITWVGLFEECTGVTVNYEGSAEFEAQLLVRIQSGQAPDVAMLPQPGLAASIITDNPGLAVEPPEAAVANFREYYNQAWEQYGTVDGTLYGLPNSSNAKSLVWYSPTAFEENGYEVPETWDEMVALSDQIVEDFADNEAVKPWCAGIGSGDATGWVATDWMEDVMLRMHGPEVYDQWVNHEIPFNDPQVASVLEEVGRFLKNPDYVNGGIGGVQSIATTEFQAGGLPITEGQCFMHRQAAFYSTNFPEGTSVAEDGDIWAFYLPPMNEEFGRPLLGGGEVNVAFADRPEVQAFQVFLTQPDATQARGGIGGGNYIPPNTEFDPSVLPDPVQQLSAELLTDPEATFRFDASDLMPGAVGAGSFWSEMTAWIAEDKSNEAVLDAIEQSWP</sequence>
<dbReference type="RefSeq" id="WP_340270473.1">
    <property type="nucleotide sequence ID" value="NZ_JBBEOG010000007.1"/>
</dbReference>
<dbReference type="PANTHER" id="PTHR43649">
    <property type="entry name" value="ARABINOSE-BINDING PROTEIN-RELATED"/>
    <property type="match status" value="1"/>
</dbReference>
<feature type="chain" id="PRO_5045102744" evidence="3">
    <location>
        <begin position="25"/>
        <end position="472"/>
    </location>
</feature>
<feature type="signal peptide" evidence="3">
    <location>
        <begin position="1"/>
        <end position="24"/>
    </location>
</feature>
<accession>A0ABW0GMD2</accession>
<gene>
    <name evidence="4" type="ORF">ACFPJ6_09880</name>
</gene>
<organism evidence="4 5">
    <name type="scientific">Aquipuribacter nitratireducens</name>
    <dbReference type="NCBI Taxonomy" id="650104"/>
    <lineage>
        <taxon>Bacteria</taxon>
        <taxon>Bacillati</taxon>
        <taxon>Actinomycetota</taxon>
        <taxon>Actinomycetes</taxon>
        <taxon>Micrococcales</taxon>
        <taxon>Intrasporangiaceae</taxon>
        <taxon>Aquipuribacter</taxon>
    </lineage>
</organism>
<keyword evidence="5" id="KW-1185">Reference proteome</keyword>
<comment type="similarity">
    <text evidence="1">Belongs to the bacterial solute-binding protein 1 family.</text>
</comment>